<dbReference type="AlphaFoldDB" id="D2QZR3"/>
<dbReference type="HOGENOM" id="CLU_2701600_0_0_0"/>
<dbReference type="Proteomes" id="UP000001887">
    <property type="component" value="Chromosome"/>
</dbReference>
<dbReference type="EMBL" id="CP001848">
    <property type="protein sequence ID" value="ADB16546.1"/>
    <property type="molecule type" value="Genomic_DNA"/>
</dbReference>
<gene>
    <name evidence="1" type="ordered locus">Psta_1872</name>
</gene>
<protein>
    <submittedName>
        <fullName evidence="1">Uncharacterized protein</fullName>
    </submittedName>
</protein>
<evidence type="ECO:0000313" key="2">
    <source>
        <dbReference type="Proteomes" id="UP000001887"/>
    </source>
</evidence>
<evidence type="ECO:0000313" key="1">
    <source>
        <dbReference type="EMBL" id="ADB16546.1"/>
    </source>
</evidence>
<organism evidence="1 2">
    <name type="scientific">Pirellula staleyi (strain ATCC 27377 / DSM 6068 / ICPB 4128)</name>
    <name type="common">Pirella staleyi</name>
    <dbReference type="NCBI Taxonomy" id="530564"/>
    <lineage>
        <taxon>Bacteria</taxon>
        <taxon>Pseudomonadati</taxon>
        <taxon>Planctomycetota</taxon>
        <taxon>Planctomycetia</taxon>
        <taxon>Pirellulales</taxon>
        <taxon>Pirellulaceae</taxon>
        <taxon>Pirellula</taxon>
    </lineage>
</organism>
<name>D2QZR3_PIRSD</name>
<dbReference type="KEGG" id="psl:Psta_1872"/>
<accession>D2QZR3</accession>
<keyword evidence="2" id="KW-1185">Reference proteome</keyword>
<dbReference type="STRING" id="530564.Psta_1872"/>
<sequence>MKAIEIWRNGEKLAAAGLVDGMVTVTLTIRNPSDPIWLDARGRDASTGGHAEWLHESAQIGDEFVLRLVEVEP</sequence>
<reference evidence="1 2" key="1">
    <citation type="journal article" date="2009" name="Stand. Genomic Sci.">
        <title>Complete genome sequence of Pirellula staleyi type strain (ATCC 27377).</title>
        <authorList>
            <person name="Clum A."/>
            <person name="Tindall B.J."/>
            <person name="Sikorski J."/>
            <person name="Ivanova N."/>
            <person name="Mavrommatis K."/>
            <person name="Lucas S."/>
            <person name="Glavina del Rio T."/>
            <person name="Nolan M."/>
            <person name="Chen F."/>
            <person name="Tice H."/>
            <person name="Pitluck S."/>
            <person name="Cheng J.F."/>
            <person name="Chertkov O."/>
            <person name="Brettin T."/>
            <person name="Han C."/>
            <person name="Detter J.C."/>
            <person name="Kuske C."/>
            <person name="Bruce D."/>
            <person name="Goodwin L."/>
            <person name="Ovchinikova G."/>
            <person name="Pati A."/>
            <person name="Mikhailova N."/>
            <person name="Chen A."/>
            <person name="Palaniappan K."/>
            <person name="Land M."/>
            <person name="Hauser L."/>
            <person name="Chang Y.J."/>
            <person name="Jeffries C.D."/>
            <person name="Chain P."/>
            <person name="Rohde M."/>
            <person name="Goker M."/>
            <person name="Bristow J."/>
            <person name="Eisen J.A."/>
            <person name="Markowitz V."/>
            <person name="Hugenholtz P."/>
            <person name="Kyrpides N.C."/>
            <person name="Klenk H.P."/>
            <person name="Lapidus A."/>
        </authorList>
    </citation>
    <scope>NUCLEOTIDE SEQUENCE [LARGE SCALE GENOMIC DNA]</scope>
    <source>
        <strain evidence="2">ATCC 27377 / DSM 6068 / ICPB 4128</strain>
    </source>
</reference>
<proteinExistence type="predicted"/>